<dbReference type="SUPFAM" id="SSF55486">
    <property type="entry name" value="Metalloproteases ('zincins'), catalytic domain"/>
    <property type="match status" value="1"/>
</dbReference>
<evidence type="ECO:0000256" key="1">
    <source>
        <dbReference type="ARBA" id="ARBA00000436"/>
    </source>
</evidence>
<evidence type="ECO:0000256" key="9">
    <source>
        <dbReference type="ARBA" id="ARBA00022833"/>
    </source>
</evidence>
<dbReference type="InterPro" id="IPR045090">
    <property type="entry name" value="Pept_M3A_M3B"/>
</dbReference>
<evidence type="ECO:0000256" key="3">
    <source>
        <dbReference type="ARBA" id="ARBA00006040"/>
    </source>
</evidence>
<keyword evidence="16" id="KW-1185">Reference proteome</keyword>
<keyword evidence="7 13" id="KW-0479">Metal-binding</keyword>
<feature type="domain" description="Peptidase M3A/M3B catalytic" evidence="14">
    <location>
        <begin position="285"/>
        <end position="763"/>
    </location>
</feature>
<dbReference type="Gene3D" id="1.10.1370.10">
    <property type="entry name" value="Neurolysin, domain 3"/>
    <property type="match status" value="1"/>
</dbReference>
<dbReference type="GO" id="GO:0046872">
    <property type="term" value="F:metal ion binding"/>
    <property type="evidence" value="ECO:0007669"/>
    <property type="project" value="UniProtKB-UniRule"/>
</dbReference>
<dbReference type="PANTHER" id="PTHR11804">
    <property type="entry name" value="PROTEASE M3 THIMET OLIGOPEPTIDASE-RELATED"/>
    <property type="match status" value="1"/>
</dbReference>
<dbReference type="Pfam" id="PF01432">
    <property type="entry name" value="Peptidase_M3"/>
    <property type="match status" value="1"/>
</dbReference>
<comment type="cofactor">
    <cofactor evidence="13">
        <name>Zn(2+)</name>
        <dbReference type="ChEBI" id="CHEBI:29105"/>
    </cofactor>
    <text evidence="13">Binds 1 zinc ion.</text>
</comment>
<comment type="similarity">
    <text evidence="3 13">Belongs to the peptidase M3 family.</text>
</comment>
<dbReference type="PANTHER" id="PTHR11804:SF79">
    <property type="entry name" value="MITOCHONDRIAL INTERMEDIATE PEPTIDASE"/>
    <property type="match status" value="1"/>
</dbReference>
<dbReference type="CDD" id="cd06457">
    <property type="entry name" value="M3A_MIP"/>
    <property type="match status" value="1"/>
</dbReference>
<evidence type="ECO:0000256" key="11">
    <source>
        <dbReference type="ARBA" id="ARBA00023049"/>
    </source>
</evidence>
<keyword evidence="11 13" id="KW-0482">Metalloprotease</keyword>
<keyword evidence="10" id="KW-0809">Transit peptide</keyword>
<keyword evidence="6 13" id="KW-0645">Protease</keyword>
<evidence type="ECO:0000256" key="2">
    <source>
        <dbReference type="ARBA" id="ARBA00004305"/>
    </source>
</evidence>
<evidence type="ECO:0000256" key="8">
    <source>
        <dbReference type="ARBA" id="ARBA00022801"/>
    </source>
</evidence>
<dbReference type="GO" id="GO:0005759">
    <property type="term" value="C:mitochondrial matrix"/>
    <property type="evidence" value="ECO:0007669"/>
    <property type="project" value="UniProtKB-SubCell"/>
</dbReference>
<evidence type="ECO:0000256" key="7">
    <source>
        <dbReference type="ARBA" id="ARBA00022723"/>
    </source>
</evidence>
<evidence type="ECO:0000256" key="5">
    <source>
        <dbReference type="ARBA" id="ARBA00018046"/>
    </source>
</evidence>
<proteinExistence type="inferred from homology"/>
<evidence type="ECO:0000256" key="12">
    <source>
        <dbReference type="ARBA" id="ARBA00023128"/>
    </source>
</evidence>
<dbReference type="InterPro" id="IPR024079">
    <property type="entry name" value="MetalloPept_cat_dom_sf"/>
</dbReference>
<dbReference type="AlphaFoldDB" id="A0A9W4XCP0"/>
<evidence type="ECO:0000256" key="13">
    <source>
        <dbReference type="RuleBase" id="RU003435"/>
    </source>
</evidence>
<comment type="caution">
    <text evidence="15">The sequence shown here is derived from an EMBL/GenBank/DDBJ whole genome shotgun (WGS) entry which is preliminary data.</text>
</comment>
<evidence type="ECO:0000259" key="14">
    <source>
        <dbReference type="Pfam" id="PF01432"/>
    </source>
</evidence>
<gene>
    <name evidence="15" type="ORF">CANVERA_P5299</name>
</gene>
<dbReference type="OrthoDB" id="17530at2759"/>
<sequence>MITNRILRNRQQQLHFLSRYITTTSNQTSSKNTYTHLHLPKLDSHLKQVFDNQKYFNNFNKSSSSYNIRTGLFKNEYLTSANGLIEFSKTSLQNAKDLVDDMLQSVSNSPQGKLYYIKKLDQLSDLLCRVIDVAEFIRFVHPSNKFQNSAQKVHEIMFEYMNQLNTNVELYENLKVILQDKAILEKLSDEEIKVGEYLKQDFERSGIHMDPETRNNFVNITQNISLLGSSFNNDINILQDYEVYITEDEYEKLPVHFKNQVIVSNNSKYMIPINGSLPYQILLTDNESIRKKVWLCLHNAKEDQIKKINKFITYRGILSKMLGYQSFSHYQLEHKMAKNPKNVLTFLHNLQKSLQNVNIEMKNLIKYKTDKELSDDQIIEELKPWDRDYLLTKLQEHEQTSNEDYEVISQYFTIGNVIAGFSKLCKQLFNISLVPVPTQIGETWDNTRVRKIKAVDHSNDKTLGFIYLDLWSTVQPSHFTIVCSRRLNVTESREEIRKQSQIIDDYQLPVISVICNFDNGTKKSNSLIGRFAGVDNTKPTLLTLDQVDTIFHEMGHAMHSMIGRTELHNLSGTRCSTDFVELPSVLMESFSKDTRVLSEIGYHYETNEKIPKELIEKFSKSRNSLEACEAFMQSKMAILDQYLHNEDIVNLISENKLDQIDSTKIYHKIEADLKVFADKWSTWHGKFPHLFSYGAVYYSYLLDRAIAEKVYNYLFKEDPWNSKNGLKYKNSILKWGGIKDPWECLADCLDNKELSKGDSRAMEIIGQDSNLQS</sequence>
<dbReference type="InterPro" id="IPR001567">
    <property type="entry name" value="Pept_M3A_M3B_dom"/>
</dbReference>
<accession>A0A9W4XCP0</accession>
<evidence type="ECO:0000313" key="16">
    <source>
        <dbReference type="Proteomes" id="UP001152885"/>
    </source>
</evidence>
<dbReference type="GO" id="GO:0006627">
    <property type="term" value="P:protein processing involved in protein targeting to mitochondrion"/>
    <property type="evidence" value="ECO:0007669"/>
    <property type="project" value="TreeGrafter"/>
</dbReference>
<dbReference type="Proteomes" id="UP001152885">
    <property type="component" value="Unassembled WGS sequence"/>
</dbReference>
<name>A0A9W4XCP0_9ASCO</name>
<reference evidence="15" key="1">
    <citation type="submission" date="2022-12" db="EMBL/GenBank/DDBJ databases">
        <authorList>
            <person name="Brejova B."/>
        </authorList>
    </citation>
    <scope>NUCLEOTIDE SEQUENCE</scope>
</reference>
<dbReference type="InterPro" id="IPR033851">
    <property type="entry name" value="M3A_MIP"/>
</dbReference>
<dbReference type="InterPro" id="IPR024077">
    <property type="entry name" value="Neurolysin/TOP_dom2"/>
</dbReference>
<dbReference type="GO" id="GO:0004222">
    <property type="term" value="F:metalloendopeptidase activity"/>
    <property type="evidence" value="ECO:0007669"/>
    <property type="project" value="UniProtKB-EC"/>
</dbReference>
<dbReference type="EMBL" id="CANTUO010000007">
    <property type="protein sequence ID" value="CAI5760791.1"/>
    <property type="molecule type" value="Genomic_DNA"/>
</dbReference>
<dbReference type="EC" id="3.4.24.59" evidence="4"/>
<evidence type="ECO:0000256" key="4">
    <source>
        <dbReference type="ARBA" id="ARBA00012441"/>
    </source>
</evidence>
<keyword evidence="12" id="KW-0496">Mitochondrion</keyword>
<comment type="catalytic activity">
    <reaction evidence="1">
        <text>Release of an N-terminal octapeptide as second stage of processing of some proteins imported into the mitochondrion.</text>
        <dbReference type="EC" id="3.4.24.59"/>
    </reaction>
</comment>
<evidence type="ECO:0000313" key="15">
    <source>
        <dbReference type="EMBL" id="CAI5760791.1"/>
    </source>
</evidence>
<dbReference type="Gene3D" id="3.40.390.10">
    <property type="entry name" value="Collagenase (Catalytic Domain)"/>
    <property type="match status" value="1"/>
</dbReference>
<keyword evidence="8 13" id="KW-0378">Hydrolase</keyword>
<protein>
    <recommendedName>
        <fullName evidence="5">Mitochondrial intermediate peptidase</fullName>
        <ecNumber evidence="4">3.4.24.59</ecNumber>
    </recommendedName>
</protein>
<dbReference type="GO" id="GO:0006518">
    <property type="term" value="P:peptide metabolic process"/>
    <property type="evidence" value="ECO:0007669"/>
    <property type="project" value="TreeGrafter"/>
</dbReference>
<comment type="subcellular location">
    <subcellularLocation>
        <location evidence="2">Mitochondrion matrix</location>
    </subcellularLocation>
</comment>
<evidence type="ECO:0000256" key="6">
    <source>
        <dbReference type="ARBA" id="ARBA00022670"/>
    </source>
</evidence>
<keyword evidence="9 13" id="KW-0862">Zinc</keyword>
<evidence type="ECO:0000256" key="10">
    <source>
        <dbReference type="ARBA" id="ARBA00022946"/>
    </source>
</evidence>
<organism evidence="15 16">
    <name type="scientific">Candida verbasci</name>
    <dbReference type="NCBI Taxonomy" id="1227364"/>
    <lineage>
        <taxon>Eukaryota</taxon>
        <taxon>Fungi</taxon>
        <taxon>Dikarya</taxon>
        <taxon>Ascomycota</taxon>
        <taxon>Saccharomycotina</taxon>
        <taxon>Pichiomycetes</taxon>
        <taxon>Debaryomycetaceae</taxon>
        <taxon>Candida/Lodderomyces clade</taxon>
        <taxon>Candida</taxon>
    </lineage>
</organism>